<dbReference type="KEGG" id="pbap:Pla133_52070"/>
<reference evidence="11 12" key="1">
    <citation type="submission" date="2019-02" db="EMBL/GenBank/DDBJ databases">
        <title>Deep-cultivation of Planctomycetes and their phenomic and genomic characterization uncovers novel biology.</title>
        <authorList>
            <person name="Wiegand S."/>
            <person name="Jogler M."/>
            <person name="Boedeker C."/>
            <person name="Pinto D."/>
            <person name="Vollmers J."/>
            <person name="Rivas-Marin E."/>
            <person name="Kohn T."/>
            <person name="Peeters S.H."/>
            <person name="Heuer A."/>
            <person name="Rast P."/>
            <person name="Oberbeckmann S."/>
            <person name="Bunk B."/>
            <person name="Jeske O."/>
            <person name="Meyerdierks A."/>
            <person name="Storesund J.E."/>
            <person name="Kallscheuer N."/>
            <person name="Luecker S."/>
            <person name="Lage O.M."/>
            <person name="Pohl T."/>
            <person name="Merkel B.J."/>
            <person name="Hornburger P."/>
            <person name="Mueller R.-W."/>
            <person name="Bruemmer F."/>
            <person name="Labrenz M."/>
            <person name="Spormann A.M."/>
            <person name="Op den Camp H."/>
            <person name="Overmann J."/>
            <person name="Amann R."/>
            <person name="Jetten M.S.M."/>
            <person name="Mascher T."/>
            <person name="Medema M.H."/>
            <person name="Devos D.P."/>
            <person name="Kaster A.-K."/>
            <person name="Ovreas L."/>
            <person name="Rohde M."/>
            <person name="Galperin M.Y."/>
            <person name="Jogler C."/>
        </authorList>
    </citation>
    <scope>NUCLEOTIDE SEQUENCE [LARGE SCALE GENOMIC DNA]</scope>
    <source>
        <strain evidence="11 12">Pla133</strain>
    </source>
</reference>
<evidence type="ECO:0000313" key="12">
    <source>
        <dbReference type="Proteomes" id="UP000316921"/>
    </source>
</evidence>
<evidence type="ECO:0000256" key="6">
    <source>
        <dbReference type="NCBIfam" id="TIGR02488"/>
    </source>
</evidence>
<keyword evidence="4 7" id="KW-0975">Bacterial flagellum</keyword>
<dbReference type="NCBIfam" id="TIGR02488">
    <property type="entry name" value="flgG_G_neg"/>
    <property type="match status" value="1"/>
</dbReference>
<dbReference type="InterPro" id="IPR012834">
    <property type="entry name" value="FlgG_G_neg"/>
</dbReference>
<protein>
    <recommendedName>
        <fullName evidence="3 6">Flagellar basal-body rod protein FlgG</fullName>
    </recommendedName>
</protein>
<evidence type="ECO:0000256" key="4">
    <source>
        <dbReference type="ARBA" id="ARBA00023143"/>
    </source>
</evidence>
<feature type="domain" description="Flagellar basal-body/hook protein C-terminal" evidence="9">
    <location>
        <begin position="214"/>
        <end position="257"/>
    </location>
</feature>
<dbReference type="InterPro" id="IPR001444">
    <property type="entry name" value="Flag_bb_rod_N"/>
</dbReference>
<keyword evidence="11" id="KW-0969">Cilium</keyword>
<keyword evidence="11" id="KW-0282">Flagellum</keyword>
<evidence type="ECO:0000256" key="2">
    <source>
        <dbReference type="ARBA" id="ARBA00009677"/>
    </source>
</evidence>
<dbReference type="EMBL" id="CP036287">
    <property type="protein sequence ID" value="QDU70084.1"/>
    <property type="molecule type" value="Genomic_DNA"/>
</dbReference>
<dbReference type="PROSITE" id="PS00588">
    <property type="entry name" value="FLAGELLA_BB_ROD"/>
    <property type="match status" value="1"/>
</dbReference>
<dbReference type="RefSeq" id="WP_145070588.1">
    <property type="nucleotide sequence ID" value="NZ_CP036287.1"/>
</dbReference>
<evidence type="ECO:0000256" key="5">
    <source>
        <dbReference type="ARBA" id="ARBA00025933"/>
    </source>
</evidence>
<evidence type="ECO:0000259" key="9">
    <source>
        <dbReference type="Pfam" id="PF06429"/>
    </source>
</evidence>
<dbReference type="InterPro" id="IPR037925">
    <property type="entry name" value="FlgE/F/G-like"/>
</dbReference>
<dbReference type="Pfam" id="PF06429">
    <property type="entry name" value="Flg_bbr_C"/>
    <property type="match status" value="1"/>
</dbReference>
<evidence type="ECO:0000259" key="8">
    <source>
        <dbReference type="Pfam" id="PF00460"/>
    </source>
</evidence>
<feature type="domain" description="Flagellar hook protein FlgE/F/G-like D1" evidence="10">
    <location>
        <begin position="96"/>
        <end position="157"/>
    </location>
</feature>
<dbReference type="InterPro" id="IPR020013">
    <property type="entry name" value="Flagellar_FlgE/F/G"/>
</dbReference>
<dbReference type="GO" id="GO:0009426">
    <property type="term" value="C:bacterial-type flagellum basal body, distal rod"/>
    <property type="evidence" value="ECO:0007669"/>
    <property type="project" value="UniProtKB-UniRule"/>
</dbReference>
<name>A0A518BSY2_9BACT</name>
<dbReference type="GO" id="GO:0071978">
    <property type="term" value="P:bacterial-type flagellum-dependent swarming motility"/>
    <property type="evidence" value="ECO:0007669"/>
    <property type="project" value="TreeGrafter"/>
</dbReference>
<comment type="similarity">
    <text evidence="2 7">Belongs to the flagella basal body rod proteins family.</text>
</comment>
<dbReference type="InterPro" id="IPR019776">
    <property type="entry name" value="Flagellar_basal_body_rod_CS"/>
</dbReference>
<organism evidence="11 12">
    <name type="scientific">Engelhardtia mirabilis</name>
    <dbReference type="NCBI Taxonomy" id="2528011"/>
    <lineage>
        <taxon>Bacteria</taxon>
        <taxon>Pseudomonadati</taxon>
        <taxon>Planctomycetota</taxon>
        <taxon>Planctomycetia</taxon>
        <taxon>Planctomycetia incertae sedis</taxon>
        <taxon>Engelhardtia</taxon>
    </lineage>
</organism>
<evidence type="ECO:0000313" key="11">
    <source>
        <dbReference type="EMBL" id="QDU70084.1"/>
    </source>
</evidence>
<dbReference type="NCBIfam" id="TIGR03506">
    <property type="entry name" value="FlgEFG_subfam"/>
    <property type="match status" value="2"/>
</dbReference>
<dbReference type="Pfam" id="PF22692">
    <property type="entry name" value="LlgE_F_G_D1"/>
    <property type="match status" value="1"/>
</dbReference>
<dbReference type="InterPro" id="IPR053967">
    <property type="entry name" value="LlgE_F_G-like_D1"/>
</dbReference>
<evidence type="ECO:0000256" key="7">
    <source>
        <dbReference type="RuleBase" id="RU362116"/>
    </source>
</evidence>
<proteinExistence type="inferred from homology"/>
<dbReference type="Proteomes" id="UP000316921">
    <property type="component" value="Chromosome"/>
</dbReference>
<evidence type="ECO:0000256" key="3">
    <source>
        <dbReference type="ARBA" id="ARBA00017948"/>
    </source>
</evidence>
<feature type="domain" description="Flagellar basal body rod protein N-terminal" evidence="8">
    <location>
        <begin position="5"/>
        <end position="35"/>
    </location>
</feature>
<dbReference type="PANTHER" id="PTHR30435">
    <property type="entry name" value="FLAGELLAR PROTEIN"/>
    <property type="match status" value="1"/>
</dbReference>
<keyword evidence="11" id="KW-0966">Cell projection</keyword>
<dbReference type="PANTHER" id="PTHR30435:SF19">
    <property type="entry name" value="FLAGELLAR BASAL-BODY ROD PROTEIN FLGG"/>
    <property type="match status" value="1"/>
</dbReference>
<dbReference type="Pfam" id="PF00460">
    <property type="entry name" value="Flg_bb_rod"/>
    <property type="match status" value="1"/>
</dbReference>
<sequence>MIRAMRTAASGMTAQQMNVDTIANNIANVNTTSFKRDQLSFRTALYRTYREPGAATAGNFSNPTGLQVGSGVEVGSSLKLHEQGDLELTNNPLDIAINGPGYFRVQLGNGEFRYTRDGSFRQDGDGTVVTADGYRLDPQIKIDGLTSIAVGQDGSVSGETSSGGRTNVGAIQIFRFANVGGLKATDANLFSETLSSGPAQQTVPGDAGAGFLRQNFRERSNVQIVEELIELIQAQRNYEVNSRTIRVADEMLQQVGQLIR</sequence>
<dbReference type="AlphaFoldDB" id="A0A518BSY2"/>
<evidence type="ECO:0000256" key="1">
    <source>
        <dbReference type="ARBA" id="ARBA00004117"/>
    </source>
</evidence>
<comment type="subcellular location">
    <subcellularLocation>
        <location evidence="1 7">Bacterial flagellum basal body</location>
    </subcellularLocation>
</comment>
<accession>A0A518BSY2</accession>
<comment type="subunit">
    <text evidence="5">The basal body constitutes a major portion of the flagellar organelle and consists of four rings (L,P,S, and M) mounted on a central rod. The rod consists of about 26 subunits of FlgG in the distal portion, and FlgB, FlgC and FlgF are thought to build up the proximal portion of the rod with about 6 subunits each.</text>
</comment>
<evidence type="ECO:0000259" key="10">
    <source>
        <dbReference type="Pfam" id="PF22692"/>
    </source>
</evidence>
<dbReference type="SUPFAM" id="SSF117143">
    <property type="entry name" value="Flagellar hook protein flgE"/>
    <property type="match status" value="1"/>
</dbReference>
<gene>
    <name evidence="11" type="primary">flgG_1</name>
    <name evidence="11" type="ORF">Pla133_52070</name>
</gene>
<keyword evidence="12" id="KW-1185">Reference proteome</keyword>
<dbReference type="InterPro" id="IPR010930">
    <property type="entry name" value="Flg_bb/hook_C_dom"/>
</dbReference>